<evidence type="ECO:0000256" key="5">
    <source>
        <dbReference type="ARBA" id="ARBA00022833"/>
    </source>
</evidence>
<feature type="domain" description="SET" evidence="12">
    <location>
        <begin position="34"/>
        <end position="175"/>
    </location>
</feature>
<evidence type="ECO:0000256" key="3">
    <source>
        <dbReference type="ARBA" id="ARBA00022737"/>
    </source>
</evidence>
<dbReference type="GO" id="GO:0005737">
    <property type="term" value="C:cytoplasm"/>
    <property type="evidence" value="ECO:0007669"/>
    <property type="project" value="TreeGrafter"/>
</dbReference>
<feature type="compositionally biased region" description="Low complexity" evidence="10">
    <location>
        <begin position="268"/>
        <end position="285"/>
    </location>
</feature>
<dbReference type="PANTHER" id="PTHR16515">
    <property type="entry name" value="PR DOMAIN ZINC FINGER PROTEIN"/>
    <property type="match status" value="1"/>
</dbReference>
<dbReference type="GO" id="GO:0000122">
    <property type="term" value="P:negative regulation of transcription by RNA polymerase II"/>
    <property type="evidence" value="ECO:0007669"/>
    <property type="project" value="UniProtKB-ARBA"/>
</dbReference>
<feature type="compositionally biased region" description="Basic and acidic residues" evidence="10">
    <location>
        <begin position="231"/>
        <end position="252"/>
    </location>
</feature>
<evidence type="ECO:0000256" key="10">
    <source>
        <dbReference type="SAM" id="MobiDB-lite"/>
    </source>
</evidence>
<dbReference type="FunFam" id="3.30.160.60:FF:000100">
    <property type="entry name" value="Zinc finger 45-like"/>
    <property type="match status" value="1"/>
</dbReference>
<keyword evidence="2" id="KW-0479">Metal-binding</keyword>
<dbReference type="SMART" id="SM00355">
    <property type="entry name" value="ZnF_C2H2"/>
    <property type="match status" value="5"/>
</dbReference>
<dbReference type="InterPro" id="IPR036236">
    <property type="entry name" value="Znf_C2H2_sf"/>
</dbReference>
<evidence type="ECO:0000313" key="14">
    <source>
        <dbReference type="Proteomes" id="UP000218231"/>
    </source>
</evidence>
<dbReference type="SUPFAM" id="SSF57667">
    <property type="entry name" value="beta-beta-alpha zinc fingers"/>
    <property type="match status" value="3"/>
</dbReference>
<protein>
    <recommendedName>
        <fullName evidence="15">PR domain zinc finger protein 1</fullName>
    </recommendedName>
</protein>
<evidence type="ECO:0000256" key="9">
    <source>
        <dbReference type="PROSITE-ProRule" id="PRU00042"/>
    </source>
</evidence>
<dbReference type="AlphaFoldDB" id="A0A2A2KUY2"/>
<dbReference type="Proteomes" id="UP000218231">
    <property type="component" value="Unassembled WGS sequence"/>
</dbReference>
<evidence type="ECO:0000256" key="4">
    <source>
        <dbReference type="ARBA" id="ARBA00022771"/>
    </source>
</evidence>
<feature type="region of interest" description="Disordered" evidence="10">
    <location>
        <begin position="692"/>
        <end position="748"/>
    </location>
</feature>
<dbReference type="GO" id="GO:0003700">
    <property type="term" value="F:DNA-binding transcription factor activity"/>
    <property type="evidence" value="ECO:0007669"/>
    <property type="project" value="TreeGrafter"/>
</dbReference>
<dbReference type="Gene3D" id="2.170.270.10">
    <property type="entry name" value="SET domain"/>
    <property type="match status" value="1"/>
</dbReference>
<evidence type="ECO:0000313" key="13">
    <source>
        <dbReference type="EMBL" id="PAV77760.1"/>
    </source>
</evidence>
<dbReference type="STRING" id="2018661.A0A2A2KUY2"/>
<feature type="domain" description="C2H2-type" evidence="11">
    <location>
        <begin position="549"/>
        <end position="576"/>
    </location>
</feature>
<dbReference type="FunFam" id="3.30.160.60:FF:000744">
    <property type="entry name" value="zinc finger E-box-binding homeobox 1"/>
    <property type="match status" value="1"/>
</dbReference>
<dbReference type="PROSITE" id="PS00028">
    <property type="entry name" value="ZINC_FINGER_C2H2_1"/>
    <property type="match status" value="4"/>
</dbReference>
<dbReference type="GO" id="GO:0045165">
    <property type="term" value="P:cell fate commitment"/>
    <property type="evidence" value="ECO:0007669"/>
    <property type="project" value="TreeGrafter"/>
</dbReference>
<dbReference type="Pfam" id="PF00096">
    <property type="entry name" value="zf-C2H2"/>
    <property type="match status" value="4"/>
</dbReference>
<dbReference type="FunFam" id="3.30.160.60:FF:000833">
    <property type="entry name" value="PR domain zinc finger protein"/>
    <property type="match status" value="1"/>
</dbReference>
<dbReference type="PROSITE" id="PS50157">
    <property type="entry name" value="ZINC_FINGER_C2H2_2"/>
    <property type="match status" value="5"/>
</dbReference>
<evidence type="ECO:0008006" key="15">
    <source>
        <dbReference type="Google" id="ProtNLM"/>
    </source>
</evidence>
<keyword evidence="6" id="KW-0805">Transcription regulation</keyword>
<feature type="region of interest" description="Disordered" evidence="10">
    <location>
        <begin position="432"/>
        <end position="452"/>
    </location>
</feature>
<dbReference type="PROSITE" id="PS50280">
    <property type="entry name" value="SET"/>
    <property type="match status" value="1"/>
</dbReference>
<dbReference type="InterPro" id="IPR050331">
    <property type="entry name" value="Zinc_finger"/>
</dbReference>
<keyword evidence="7" id="KW-0804">Transcription</keyword>
<feature type="compositionally biased region" description="Polar residues" evidence="10">
    <location>
        <begin position="438"/>
        <end position="447"/>
    </location>
</feature>
<dbReference type="Pfam" id="PF21549">
    <property type="entry name" value="PRDM2_PR"/>
    <property type="match status" value="1"/>
</dbReference>
<reference evidence="13 14" key="1">
    <citation type="journal article" date="2017" name="Curr. Biol.">
        <title>Genome architecture and evolution of a unichromosomal asexual nematode.</title>
        <authorList>
            <person name="Fradin H."/>
            <person name="Zegar C."/>
            <person name="Gutwein M."/>
            <person name="Lucas J."/>
            <person name="Kovtun M."/>
            <person name="Corcoran D."/>
            <person name="Baugh L.R."/>
            <person name="Kiontke K."/>
            <person name="Gunsalus K."/>
            <person name="Fitch D.H."/>
            <person name="Piano F."/>
        </authorList>
    </citation>
    <scope>NUCLEOTIDE SEQUENCE [LARGE SCALE GENOMIC DNA]</scope>
    <source>
        <strain evidence="13">PF1309</strain>
    </source>
</reference>
<dbReference type="FunFam" id="3.30.160.60:FF:000436">
    <property type="entry name" value="PR domain zinc finger protein 4"/>
    <property type="match status" value="1"/>
</dbReference>
<comment type="caution">
    <text evidence="13">The sequence shown here is derived from an EMBL/GenBank/DDBJ whole genome shotgun (WGS) entry which is preliminary data.</text>
</comment>
<evidence type="ECO:0000256" key="8">
    <source>
        <dbReference type="ARBA" id="ARBA00023242"/>
    </source>
</evidence>
<feature type="region of interest" description="Disordered" evidence="10">
    <location>
        <begin position="197"/>
        <end position="288"/>
    </location>
</feature>
<dbReference type="GO" id="GO:0000978">
    <property type="term" value="F:RNA polymerase II cis-regulatory region sequence-specific DNA binding"/>
    <property type="evidence" value="ECO:0007669"/>
    <property type="project" value="TreeGrafter"/>
</dbReference>
<dbReference type="InterPro" id="IPR001214">
    <property type="entry name" value="SET_dom"/>
</dbReference>
<sequence>MSDEVLSQLSAFQVADRPLSQQSPENRAFTSLPINLTLRPSSQNPMKVSVWSVGEIPQGSRFGPLVGENRLADADSALLCPIEASSAGGRKPTTFTREQMQKAITKEWKVVSSSGGRILKTIIVEDDSRTNWMKYVAVAIKNESQNLVACQVDNDIYFYSIKPIKSNCELSMWFSRDYANKLNYPLSCELLSATEPTRPLSSSLDKAWSGGIPREEQAERAASPQEAIDYSIKKTELPAEVVESSRSDKAESDTENTPLGDDYASDKSTNSTSCSPPSLSSESQSRPNVIQNPVVRPVPTRGLPALSFASSPLRPAPLNPLTLFTDYIRRTQQLTKCGGGLWVPPSTPAPAIVASGISRAVATGQPNDLQPVLGATAGSPFGNYAGIYGSQHHEMKPLFTSATPTFGHQGGPIGGHAFDGGGHGAGHAAPHQFAAPSTPASHNNNDHSGFGSKYIQQQENGKTRYACKECHKTFGQLSNLKVHVRTHTGERPFKCGICAKEFTQLAHLQKHNLVHTGERPHRCEICDKRFSSTSNLKTHLRLHNGSKPYNCEVCQAKFTQYVHLRLHKRLHANDRPFSCSTCGKKYISPSGLRTHWKTTSCKPVDQKEIKIEREEDGDVSSTSQENGMAAGPSNCMSDVSLLSPPHSHSSSPSLHHSAYVPQQLQPSHPPSSSSVPVPSYLHNAPVGSLGGHFSSLSSPVQIGPAPPHPSHSQHPSSSGIHLPPPTFGLHDPTNPLHMPLRLPDLKNDNNILSGLHSGYH</sequence>
<feature type="compositionally biased region" description="Low complexity" evidence="10">
    <location>
        <begin position="640"/>
        <end position="656"/>
    </location>
</feature>
<feature type="domain" description="C2H2-type" evidence="11">
    <location>
        <begin position="493"/>
        <end position="520"/>
    </location>
</feature>
<dbReference type="Gene3D" id="3.30.160.60">
    <property type="entry name" value="Classic Zinc Finger"/>
    <property type="match status" value="5"/>
</dbReference>
<dbReference type="OrthoDB" id="7327383at2759"/>
<evidence type="ECO:0000256" key="7">
    <source>
        <dbReference type="ARBA" id="ARBA00023163"/>
    </source>
</evidence>
<keyword evidence="4 9" id="KW-0863">Zinc-finger</keyword>
<evidence type="ECO:0000259" key="11">
    <source>
        <dbReference type="PROSITE" id="PS50157"/>
    </source>
</evidence>
<keyword evidence="8" id="KW-0539">Nucleus</keyword>
<keyword evidence="3" id="KW-0677">Repeat</keyword>
<evidence type="ECO:0000256" key="1">
    <source>
        <dbReference type="ARBA" id="ARBA00004123"/>
    </source>
</evidence>
<evidence type="ECO:0000256" key="6">
    <source>
        <dbReference type="ARBA" id="ARBA00023015"/>
    </source>
</evidence>
<dbReference type="PANTHER" id="PTHR16515:SF59">
    <property type="entry name" value="PR DOMAIN ZINC FINGER PROTEIN 1"/>
    <property type="match status" value="1"/>
</dbReference>
<accession>A0A2A2KUY2</accession>
<name>A0A2A2KUY2_9BILA</name>
<keyword evidence="5" id="KW-0862">Zinc</keyword>
<dbReference type="InterPro" id="IPR046341">
    <property type="entry name" value="SET_dom_sf"/>
</dbReference>
<evidence type="ECO:0000259" key="12">
    <source>
        <dbReference type="PROSITE" id="PS50280"/>
    </source>
</evidence>
<dbReference type="GO" id="GO:0005634">
    <property type="term" value="C:nucleus"/>
    <property type="evidence" value="ECO:0007669"/>
    <property type="project" value="UniProtKB-SubCell"/>
</dbReference>
<dbReference type="InterPro" id="IPR013087">
    <property type="entry name" value="Znf_C2H2_type"/>
</dbReference>
<dbReference type="FunFam" id="3.30.160.60:FF:000211">
    <property type="entry name" value="PR domain zinc finger protein 1"/>
    <property type="match status" value="1"/>
</dbReference>
<proteinExistence type="predicted"/>
<organism evidence="13 14">
    <name type="scientific">Diploscapter pachys</name>
    <dbReference type="NCBI Taxonomy" id="2018661"/>
    <lineage>
        <taxon>Eukaryota</taxon>
        <taxon>Metazoa</taxon>
        <taxon>Ecdysozoa</taxon>
        <taxon>Nematoda</taxon>
        <taxon>Chromadorea</taxon>
        <taxon>Rhabditida</taxon>
        <taxon>Rhabditina</taxon>
        <taxon>Rhabditomorpha</taxon>
        <taxon>Rhabditoidea</taxon>
        <taxon>Rhabditidae</taxon>
        <taxon>Diploscapter</taxon>
    </lineage>
</organism>
<dbReference type="GO" id="GO:2000026">
    <property type="term" value="P:regulation of multicellular organismal development"/>
    <property type="evidence" value="ECO:0007669"/>
    <property type="project" value="UniProtKB-ARBA"/>
</dbReference>
<feature type="domain" description="C2H2-type" evidence="11">
    <location>
        <begin position="521"/>
        <end position="548"/>
    </location>
</feature>
<feature type="region of interest" description="Disordered" evidence="10">
    <location>
        <begin position="607"/>
        <end position="656"/>
    </location>
</feature>
<keyword evidence="14" id="KW-1185">Reference proteome</keyword>
<dbReference type="GO" id="GO:0022603">
    <property type="term" value="P:regulation of anatomical structure morphogenesis"/>
    <property type="evidence" value="ECO:0007669"/>
    <property type="project" value="UniProtKB-ARBA"/>
</dbReference>
<dbReference type="EMBL" id="LIAE01007661">
    <property type="protein sequence ID" value="PAV77760.1"/>
    <property type="molecule type" value="Genomic_DNA"/>
</dbReference>
<dbReference type="GO" id="GO:0008270">
    <property type="term" value="F:zinc ion binding"/>
    <property type="evidence" value="ECO:0007669"/>
    <property type="project" value="UniProtKB-KW"/>
</dbReference>
<evidence type="ECO:0000256" key="2">
    <source>
        <dbReference type="ARBA" id="ARBA00022723"/>
    </source>
</evidence>
<feature type="domain" description="C2H2-type" evidence="11">
    <location>
        <begin position="465"/>
        <end position="492"/>
    </location>
</feature>
<gene>
    <name evidence="13" type="ORF">WR25_22733</name>
</gene>
<dbReference type="GO" id="GO:0051240">
    <property type="term" value="P:positive regulation of multicellular organismal process"/>
    <property type="evidence" value="ECO:0007669"/>
    <property type="project" value="UniProtKB-ARBA"/>
</dbReference>
<feature type="domain" description="C2H2-type" evidence="11">
    <location>
        <begin position="577"/>
        <end position="598"/>
    </location>
</feature>
<comment type="subcellular location">
    <subcellularLocation>
        <location evidence="1">Nucleus</location>
    </subcellularLocation>
</comment>